<gene>
    <name evidence="1" type="ORF">ASPTUDRAFT_482789</name>
</gene>
<dbReference type="VEuPathDB" id="FungiDB:ASPTUDRAFT_482789"/>
<dbReference type="AlphaFoldDB" id="A0A1L9NBG7"/>
<sequence length="101" mass="11755">MNPRHFPFEAVNRIGHMFLWPFGFCRRQFPSLQLSSHSSLDPWPIYLHLKQTRSPRSPDEWLYPEPPLKACGITYSSRRCQHFSSRTMALVKKAAPSLIGL</sequence>
<accession>A0A1L9NBG7</accession>
<proteinExistence type="predicted"/>
<evidence type="ECO:0000313" key="2">
    <source>
        <dbReference type="Proteomes" id="UP000184304"/>
    </source>
</evidence>
<protein>
    <submittedName>
        <fullName evidence="1">Uncharacterized protein</fullName>
    </submittedName>
</protein>
<keyword evidence="2" id="KW-1185">Reference proteome</keyword>
<organism evidence="1 2">
    <name type="scientific">Aspergillus tubingensis (strain CBS 134.48)</name>
    <dbReference type="NCBI Taxonomy" id="767770"/>
    <lineage>
        <taxon>Eukaryota</taxon>
        <taxon>Fungi</taxon>
        <taxon>Dikarya</taxon>
        <taxon>Ascomycota</taxon>
        <taxon>Pezizomycotina</taxon>
        <taxon>Eurotiomycetes</taxon>
        <taxon>Eurotiomycetidae</taxon>
        <taxon>Eurotiales</taxon>
        <taxon>Aspergillaceae</taxon>
        <taxon>Aspergillus</taxon>
        <taxon>Aspergillus subgen. Circumdati</taxon>
    </lineage>
</organism>
<evidence type="ECO:0000313" key="1">
    <source>
        <dbReference type="EMBL" id="OJI86623.1"/>
    </source>
</evidence>
<reference evidence="2" key="1">
    <citation type="journal article" date="2017" name="Genome Biol.">
        <title>Comparative genomics reveals high biological diversity and specific adaptations in the industrially and medically important fungal genus Aspergillus.</title>
        <authorList>
            <person name="de Vries R.P."/>
            <person name="Riley R."/>
            <person name="Wiebenga A."/>
            <person name="Aguilar-Osorio G."/>
            <person name="Amillis S."/>
            <person name="Uchima C.A."/>
            <person name="Anderluh G."/>
            <person name="Asadollahi M."/>
            <person name="Askin M."/>
            <person name="Barry K."/>
            <person name="Battaglia E."/>
            <person name="Bayram O."/>
            <person name="Benocci T."/>
            <person name="Braus-Stromeyer S.A."/>
            <person name="Caldana C."/>
            <person name="Canovas D."/>
            <person name="Cerqueira G.C."/>
            <person name="Chen F."/>
            <person name="Chen W."/>
            <person name="Choi C."/>
            <person name="Clum A."/>
            <person name="Dos Santos R.A."/>
            <person name="Damasio A.R."/>
            <person name="Diallinas G."/>
            <person name="Emri T."/>
            <person name="Fekete E."/>
            <person name="Flipphi M."/>
            <person name="Freyberg S."/>
            <person name="Gallo A."/>
            <person name="Gournas C."/>
            <person name="Habgood R."/>
            <person name="Hainaut M."/>
            <person name="Harispe M.L."/>
            <person name="Henrissat B."/>
            <person name="Hilden K.S."/>
            <person name="Hope R."/>
            <person name="Hossain A."/>
            <person name="Karabika E."/>
            <person name="Karaffa L."/>
            <person name="Karanyi Z."/>
            <person name="Krasevec N."/>
            <person name="Kuo A."/>
            <person name="Kusch H."/>
            <person name="LaButti K."/>
            <person name="Lagendijk E.L."/>
            <person name="Lapidus A."/>
            <person name="Levasseur A."/>
            <person name="Lindquist E."/>
            <person name="Lipzen A."/>
            <person name="Logrieco A.F."/>
            <person name="MacCabe A."/>
            <person name="Maekelae M.R."/>
            <person name="Malavazi I."/>
            <person name="Melin P."/>
            <person name="Meyer V."/>
            <person name="Mielnichuk N."/>
            <person name="Miskei M."/>
            <person name="Molnar A.P."/>
            <person name="Mule G."/>
            <person name="Ngan C.Y."/>
            <person name="Orejas M."/>
            <person name="Orosz E."/>
            <person name="Ouedraogo J.P."/>
            <person name="Overkamp K.M."/>
            <person name="Park H.-S."/>
            <person name="Perrone G."/>
            <person name="Piumi F."/>
            <person name="Punt P.J."/>
            <person name="Ram A.F."/>
            <person name="Ramon A."/>
            <person name="Rauscher S."/>
            <person name="Record E."/>
            <person name="Riano-Pachon D.M."/>
            <person name="Robert V."/>
            <person name="Roehrig J."/>
            <person name="Ruller R."/>
            <person name="Salamov A."/>
            <person name="Salih N.S."/>
            <person name="Samson R.A."/>
            <person name="Sandor E."/>
            <person name="Sanguinetti M."/>
            <person name="Schuetze T."/>
            <person name="Sepcic K."/>
            <person name="Shelest E."/>
            <person name="Sherlock G."/>
            <person name="Sophianopoulou V."/>
            <person name="Squina F.M."/>
            <person name="Sun H."/>
            <person name="Susca A."/>
            <person name="Todd R.B."/>
            <person name="Tsang A."/>
            <person name="Unkles S.E."/>
            <person name="van de Wiele N."/>
            <person name="van Rossen-Uffink D."/>
            <person name="Oliveira J.V."/>
            <person name="Vesth T.C."/>
            <person name="Visser J."/>
            <person name="Yu J.-H."/>
            <person name="Zhou M."/>
            <person name="Andersen M.R."/>
            <person name="Archer D.B."/>
            <person name="Baker S.E."/>
            <person name="Benoit I."/>
            <person name="Brakhage A.A."/>
            <person name="Braus G.H."/>
            <person name="Fischer R."/>
            <person name="Frisvad J.C."/>
            <person name="Goldman G.H."/>
            <person name="Houbraken J."/>
            <person name="Oakley B."/>
            <person name="Pocsi I."/>
            <person name="Scazzocchio C."/>
            <person name="Seiboth B."/>
            <person name="vanKuyk P.A."/>
            <person name="Wortman J."/>
            <person name="Dyer P.S."/>
            <person name="Grigoriev I.V."/>
        </authorList>
    </citation>
    <scope>NUCLEOTIDE SEQUENCE [LARGE SCALE GENOMIC DNA]</scope>
    <source>
        <strain evidence="2">CBS 134.48</strain>
    </source>
</reference>
<dbReference type="Proteomes" id="UP000184304">
    <property type="component" value="Unassembled WGS sequence"/>
</dbReference>
<name>A0A1L9NBG7_ASPTC</name>
<dbReference type="EMBL" id="KV878187">
    <property type="protein sequence ID" value="OJI86623.1"/>
    <property type="molecule type" value="Genomic_DNA"/>
</dbReference>